<dbReference type="InterPro" id="IPR007504">
    <property type="entry name" value="H/ACA_rnp_Gar1/Naf1"/>
</dbReference>
<dbReference type="PANTHER" id="PTHR31633:SF1">
    <property type="entry name" value="H_ACA RIBONUCLEOPROTEIN COMPLEX NON-CORE SUBUNIT NAF1"/>
    <property type="match status" value="1"/>
</dbReference>
<dbReference type="GO" id="GO:0001522">
    <property type="term" value="P:pseudouridine synthesis"/>
    <property type="evidence" value="ECO:0007669"/>
    <property type="project" value="InterPro"/>
</dbReference>
<dbReference type="InterPro" id="IPR040309">
    <property type="entry name" value="Naf1"/>
</dbReference>
<keyword evidence="7" id="KW-0694">RNA-binding</keyword>
<dbReference type="Pfam" id="PF04410">
    <property type="entry name" value="Gar1"/>
    <property type="match status" value="1"/>
</dbReference>
<feature type="compositionally biased region" description="Acidic residues" evidence="9">
    <location>
        <begin position="374"/>
        <end position="390"/>
    </location>
</feature>
<dbReference type="GO" id="GO:0006364">
    <property type="term" value="P:rRNA processing"/>
    <property type="evidence" value="ECO:0007669"/>
    <property type="project" value="UniProtKB-KW"/>
</dbReference>
<evidence type="ECO:0000256" key="9">
    <source>
        <dbReference type="SAM" id="MobiDB-lite"/>
    </source>
</evidence>
<dbReference type="GO" id="GO:0005634">
    <property type="term" value="C:nucleus"/>
    <property type="evidence" value="ECO:0007669"/>
    <property type="project" value="UniProtKB-SubCell"/>
</dbReference>
<keyword evidence="4" id="KW-0690">Ribosome biogenesis</keyword>
<feature type="compositionally biased region" description="Low complexity" evidence="9">
    <location>
        <begin position="163"/>
        <end position="174"/>
    </location>
</feature>
<feature type="compositionally biased region" description="Polar residues" evidence="9">
    <location>
        <begin position="429"/>
        <end position="439"/>
    </location>
</feature>
<name>A0AAW1WLE9_RUBAR</name>
<feature type="compositionally biased region" description="Acidic residues" evidence="9">
    <location>
        <begin position="213"/>
        <end position="223"/>
    </location>
</feature>
<comment type="caution">
    <text evidence="10">The sequence shown here is derived from an EMBL/GenBank/DDBJ whole genome shotgun (WGS) entry which is preliminary data.</text>
</comment>
<evidence type="ECO:0000256" key="1">
    <source>
        <dbReference type="ARBA" id="ARBA00004123"/>
    </source>
</evidence>
<reference evidence="10 11" key="1">
    <citation type="journal article" date="2023" name="G3 (Bethesda)">
        <title>A chromosome-length genome assembly and annotation of blackberry (Rubus argutus, cv. 'Hillquist').</title>
        <authorList>
            <person name="Bruna T."/>
            <person name="Aryal R."/>
            <person name="Dudchenko O."/>
            <person name="Sargent D.J."/>
            <person name="Mead D."/>
            <person name="Buti M."/>
            <person name="Cavallini A."/>
            <person name="Hytonen T."/>
            <person name="Andres J."/>
            <person name="Pham M."/>
            <person name="Weisz D."/>
            <person name="Mascagni F."/>
            <person name="Usai G."/>
            <person name="Natali L."/>
            <person name="Bassil N."/>
            <person name="Fernandez G.E."/>
            <person name="Lomsadze A."/>
            <person name="Armour M."/>
            <person name="Olukolu B."/>
            <person name="Poorten T."/>
            <person name="Britton C."/>
            <person name="Davik J."/>
            <person name="Ashrafi H."/>
            <person name="Aiden E.L."/>
            <person name="Borodovsky M."/>
            <person name="Worthington M."/>
        </authorList>
    </citation>
    <scope>NUCLEOTIDE SEQUENCE [LARGE SCALE GENOMIC DNA]</scope>
    <source>
        <strain evidence="10">PI 553951</strain>
    </source>
</reference>
<dbReference type="SUPFAM" id="SSF50447">
    <property type="entry name" value="Translation proteins"/>
    <property type="match status" value="1"/>
</dbReference>
<evidence type="ECO:0000256" key="6">
    <source>
        <dbReference type="ARBA" id="ARBA00022553"/>
    </source>
</evidence>
<dbReference type="GO" id="GO:0000493">
    <property type="term" value="P:box H/ACA snoRNP assembly"/>
    <property type="evidence" value="ECO:0007669"/>
    <property type="project" value="InterPro"/>
</dbReference>
<dbReference type="EMBL" id="JBEDUW010000006">
    <property type="protein sequence ID" value="KAK9924696.1"/>
    <property type="molecule type" value="Genomic_DNA"/>
</dbReference>
<dbReference type="Proteomes" id="UP001457282">
    <property type="component" value="Unassembled WGS sequence"/>
</dbReference>
<evidence type="ECO:0000256" key="2">
    <source>
        <dbReference type="ARBA" id="ARBA00009801"/>
    </source>
</evidence>
<dbReference type="AlphaFoldDB" id="A0AAW1WLE9"/>
<dbReference type="Gene3D" id="2.40.10.230">
    <property type="entry name" value="Probable tRNA pseudouridine synthase domain"/>
    <property type="match status" value="1"/>
</dbReference>
<feature type="compositionally biased region" description="Basic residues" evidence="9">
    <location>
        <begin position="707"/>
        <end position="716"/>
    </location>
</feature>
<proteinExistence type="inferred from homology"/>
<keyword evidence="5" id="KW-0698">rRNA processing</keyword>
<protein>
    <recommendedName>
        <fullName evidence="3">H/ACA ribonucleoprotein complex non-core subunit NAF1</fullName>
    </recommendedName>
</protein>
<evidence type="ECO:0000256" key="4">
    <source>
        <dbReference type="ARBA" id="ARBA00022517"/>
    </source>
</evidence>
<evidence type="ECO:0000313" key="10">
    <source>
        <dbReference type="EMBL" id="KAK9924696.1"/>
    </source>
</evidence>
<keyword evidence="11" id="KW-1185">Reference proteome</keyword>
<evidence type="ECO:0000256" key="8">
    <source>
        <dbReference type="ARBA" id="ARBA00023242"/>
    </source>
</evidence>
<evidence type="ECO:0000256" key="7">
    <source>
        <dbReference type="ARBA" id="ARBA00022884"/>
    </source>
</evidence>
<organism evidence="10 11">
    <name type="scientific">Rubus argutus</name>
    <name type="common">Southern blackberry</name>
    <dbReference type="NCBI Taxonomy" id="59490"/>
    <lineage>
        <taxon>Eukaryota</taxon>
        <taxon>Viridiplantae</taxon>
        <taxon>Streptophyta</taxon>
        <taxon>Embryophyta</taxon>
        <taxon>Tracheophyta</taxon>
        <taxon>Spermatophyta</taxon>
        <taxon>Magnoliopsida</taxon>
        <taxon>eudicotyledons</taxon>
        <taxon>Gunneridae</taxon>
        <taxon>Pentapetalae</taxon>
        <taxon>rosids</taxon>
        <taxon>fabids</taxon>
        <taxon>Rosales</taxon>
        <taxon>Rosaceae</taxon>
        <taxon>Rosoideae</taxon>
        <taxon>Rosoideae incertae sedis</taxon>
        <taxon>Rubus</taxon>
    </lineage>
</organism>
<dbReference type="GO" id="GO:0005732">
    <property type="term" value="C:sno(s)RNA-containing ribonucleoprotein complex"/>
    <property type="evidence" value="ECO:0007669"/>
    <property type="project" value="InterPro"/>
</dbReference>
<feature type="compositionally biased region" description="Gly residues" evidence="9">
    <location>
        <begin position="718"/>
        <end position="728"/>
    </location>
</feature>
<sequence>MVGFTPELNLEDLDQASKLKLSKDPPDAVDPRPIDLSFVDSLLDFDSIENWFMDIPNPDMAETGTTTVVKSEPIDCEPGGVVKVKVKMESEISENLSCCIEEELGKVSLLGAHEESSVLDCGNAMISERVSEGLKIKIEGEDGVKSKMVSGSESESSEESESESSSASSSSSSSSDDDDEEEDDRDDMEKKRDEPCELEEGEIRGADQIGNESGDEEEDDDDVEVAWSDVDIFDEGDEEEEAIKGPIRSKNELEVLPPVPPVDVTLEPHHQMLPVGVVLSIVDTKVIVEGVEKHNPLNEGSILWITESRSPLGLVDEIFGPVINPYYMVRYNSESEIPPGIQVGTPISFVQEFADHVLNNKDLYRKGYDASGANDEEVSDEAEFSDDEKEAEYKRMQKMSKRGMNDYNAGSKKNNRKRGKHKMEPWKNGQPSPHQTPTDVGQLPPYQHHQHFSSAAPARGYGPSSCAVSEDLVSGGGSVPPFPGATQATGMIATSNGVWTNGMPCQPQQTPFPNGFPNNDLPFFSQYPHQMSMLGGMPFHQQANLFAGPMGSQGMMGQHAFHQPAFGIAFQGQPTPGQQLSSFPGPMYSQGVAAQHGLNQNAFGMVQQGQHGFNQTAFGIGQQGQHVFNPNTFGVGQQVQHGLNPNTFAMGQQGQHGFNQNTFGIGLQGQPTNPTLNAEQNMPHPPNPVAGNVDAPQQFNQSTAANRGRRPYRRGGRQFAGGRGRGSR</sequence>
<dbReference type="FunFam" id="2.40.10.230:FF:000002">
    <property type="entry name" value="H/ACA ribonucleoprotein complex non-core subunit NAF1"/>
    <property type="match status" value="1"/>
</dbReference>
<gene>
    <name evidence="10" type="ORF">M0R45_033050</name>
</gene>
<evidence type="ECO:0000256" key="5">
    <source>
        <dbReference type="ARBA" id="ARBA00022552"/>
    </source>
</evidence>
<keyword evidence="8" id="KW-0539">Nucleus</keyword>
<feature type="compositionally biased region" description="Polar residues" evidence="9">
    <location>
        <begin position="695"/>
        <end position="705"/>
    </location>
</feature>
<dbReference type="InterPro" id="IPR009000">
    <property type="entry name" value="Transl_B-barrel_sf"/>
</dbReference>
<keyword evidence="6" id="KW-0597">Phosphoprotein</keyword>
<dbReference type="InterPro" id="IPR038664">
    <property type="entry name" value="Gar1/Naf1_Cbf5-bd_sf"/>
</dbReference>
<evidence type="ECO:0000256" key="3">
    <source>
        <dbReference type="ARBA" id="ARBA00021438"/>
    </source>
</evidence>
<accession>A0AAW1WLE9</accession>
<feature type="region of interest" description="Disordered" evidence="9">
    <location>
        <begin position="144"/>
        <end position="223"/>
    </location>
</feature>
<feature type="compositionally biased region" description="Basic and acidic residues" evidence="9">
    <location>
        <begin position="187"/>
        <end position="205"/>
    </location>
</feature>
<dbReference type="PANTHER" id="PTHR31633">
    <property type="entry name" value="H/ACA RIBONUCLEOPROTEIN COMPLEX NON-CORE SUBUNIT NAF1"/>
    <property type="match status" value="1"/>
</dbReference>
<dbReference type="GO" id="GO:0003723">
    <property type="term" value="F:RNA binding"/>
    <property type="evidence" value="ECO:0007669"/>
    <property type="project" value="UniProtKB-KW"/>
</dbReference>
<feature type="compositionally biased region" description="Acidic residues" evidence="9">
    <location>
        <begin position="175"/>
        <end position="186"/>
    </location>
</feature>
<feature type="region of interest" description="Disordered" evidence="9">
    <location>
        <begin position="370"/>
        <end position="439"/>
    </location>
</feature>
<comment type="similarity">
    <text evidence="2">Belongs to the NAF1 family.</text>
</comment>
<evidence type="ECO:0000313" key="11">
    <source>
        <dbReference type="Proteomes" id="UP001457282"/>
    </source>
</evidence>
<comment type="subcellular location">
    <subcellularLocation>
        <location evidence="1">Nucleus</location>
    </subcellularLocation>
</comment>
<feature type="region of interest" description="Disordered" evidence="9">
    <location>
        <begin position="673"/>
        <end position="728"/>
    </location>
</feature>